<dbReference type="Gene3D" id="1.25.10.10">
    <property type="entry name" value="Leucine-rich Repeat Variant"/>
    <property type="match status" value="2"/>
</dbReference>
<keyword evidence="11" id="KW-0175">Coiled coil</keyword>
<evidence type="ECO:0000256" key="9">
    <source>
        <dbReference type="ARBA" id="ARBA00023306"/>
    </source>
</evidence>
<evidence type="ECO:0000256" key="10">
    <source>
        <dbReference type="PIRNR" id="PIRNR017127"/>
    </source>
</evidence>
<evidence type="ECO:0000256" key="2">
    <source>
        <dbReference type="ARBA" id="ARBA00004286"/>
    </source>
</evidence>
<dbReference type="GO" id="GO:0042393">
    <property type="term" value="F:histone binding"/>
    <property type="evidence" value="ECO:0007669"/>
    <property type="project" value="TreeGrafter"/>
</dbReference>
<feature type="compositionally biased region" description="Basic residues" evidence="12">
    <location>
        <begin position="959"/>
        <end position="968"/>
    </location>
</feature>
<keyword evidence="9 10" id="KW-0131">Cell cycle</keyword>
<dbReference type="EMBL" id="JANBTW010000062">
    <property type="protein sequence ID" value="KAJ2673947.1"/>
    <property type="molecule type" value="Genomic_DNA"/>
</dbReference>
<feature type="region of interest" description="Disordered" evidence="12">
    <location>
        <begin position="483"/>
        <end position="546"/>
    </location>
</feature>
<feature type="domain" description="Condensin complex subunit 1 C-terminal" evidence="13">
    <location>
        <begin position="1078"/>
        <end position="1239"/>
    </location>
</feature>
<feature type="compositionally biased region" description="Acidic residues" evidence="12">
    <location>
        <begin position="1334"/>
        <end position="1344"/>
    </location>
</feature>
<dbReference type="PANTHER" id="PTHR14222:SF2">
    <property type="entry name" value="CONDENSIN COMPLEX SUBUNIT 1"/>
    <property type="match status" value="1"/>
</dbReference>
<feature type="compositionally biased region" description="Acidic residues" evidence="12">
    <location>
        <begin position="491"/>
        <end position="502"/>
    </location>
</feature>
<dbReference type="Pfam" id="PF12717">
    <property type="entry name" value="Cnd1"/>
    <property type="match status" value="1"/>
</dbReference>
<dbReference type="InterPro" id="IPR011989">
    <property type="entry name" value="ARM-like"/>
</dbReference>
<feature type="compositionally biased region" description="Acidic residues" evidence="12">
    <location>
        <begin position="880"/>
        <end position="891"/>
    </location>
</feature>
<accession>A0A9W8KWJ8</accession>
<proteinExistence type="inferred from homology"/>
<keyword evidence="7 10" id="KW-0226">DNA condensation</keyword>
<evidence type="ECO:0000256" key="4">
    <source>
        <dbReference type="ARBA" id="ARBA00022454"/>
    </source>
</evidence>
<evidence type="ECO:0000256" key="6">
    <source>
        <dbReference type="ARBA" id="ARBA00022776"/>
    </source>
</evidence>
<comment type="subcellular location">
    <subcellularLocation>
        <location evidence="2">Chromosome</location>
    </subcellularLocation>
    <subcellularLocation>
        <location evidence="1">Nucleus</location>
    </subcellularLocation>
</comment>
<dbReference type="OrthoDB" id="436262at2759"/>
<evidence type="ECO:0000313" key="16">
    <source>
        <dbReference type="Proteomes" id="UP001151518"/>
    </source>
</evidence>
<dbReference type="InterPro" id="IPR016024">
    <property type="entry name" value="ARM-type_fold"/>
</dbReference>
<feature type="region of interest" description="Disordered" evidence="12">
    <location>
        <begin position="880"/>
        <end position="904"/>
    </location>
</feature>
<dbReference type="GO" id="GO:0000796">
    <property type="term" value="C:condensin complex"/>
    <property type="evidence" value="ECO:0007669"/>
    <property type="project" value="TreeGrafter"/>
</dbReference>
<dbReference type="GO" id="GO:0010032">
    <property type="term" value="P:meiotic chromosome condensation"/>
    <property type="evidence" value="ECO:0007669"/>
    <property type="project" value="TreeGrafter"/>
</dbReference>
<gene>
    <name evidence="15" type="primary">cnd1</name>
    <name evidence="15" type="ORF">GGI25_004514</name>
</gene>
<keyword evidence="4" id="KW-0158">Chromosome</keyword>
<protein>
    <recommendedName>
        <fullName evidence="10">Condensin complex subunit 1</fullName>
    </recommendedName>
</protein>
<feature type="compositionally biased region" description="Polar residues" evidence="12">
    <location>
        <begin position="1319"/>
        <end position="1332"/>
    </location>
</feature>
<evidence type="ECO:0000256" key="1">
    <source>
        <dbReference type="ARBA" id="ARBA00004123"/>
    </source>
</evidence>
<feature type="region of interest" description="Disordered" evidence="12">
    <location>
        <begin position="130"/>
        <end position="149"/>
    </location>
</feature>
<feature type="region of interest" description="Disordered" evidence="12">
    <location>
        <begin position="945"/>
        <end position="991"/>
    </location>
</feature>
<dbReference type="PANTHER" id="PTHR14222">
    <property type="entry name" value="CONDENSIN"/>
    <property type="match status" value="1"/>
</dbReference>
<sequence>MFNLHEQLLKLQEGEIEIHTDFSFEGIDGTVAKRTINGLTDKLVVSGENVNDESIFDTLMCFARDLAHIDPKLVARGLDMLVAGFESEIKQVASALSTPGHDPTKYAEALDRYAFLFQWTVERGESAASKSHSAAAASSQAKGRKRRTNTASGAIVAAGGGSGGGSTVAEVVSGWKDKLFDLYILLHQLLQMPLGRIWNSVPERDTFIGVFTRLAHKIMENPVYTKDSDFQSALFGSLCLWLQNYNGLYSLVTMITQNLQHYEHLSEAMAGLVQMAYDKHDGTQLADEVLRSIAGKSFSSVHDKTGPKNTARFLVKFSQLAPKALLRQMGLLIRHLDSEAHILRSAMVDVIGHLSLYLASQEEQTEIIKNQIGEYFDIIEQRFQDAHFLVRAKVLQVCQFVCSGPAKFPKRRPKLINLIIGRLEDKASNVRKHAIRALTVLLETHPFSLDGAELGLEKLETSLENINTELAQLAKGVAAIQPDKAAGDPDANMDTDAEDEAGSDATNAEENSGSKAGDGDAGKAVDDEDAATETGGDGKPNGNAEAHEFADAGLSPEMAAKAMHLQFQQRYYRDALYFVYQLQESQPLLLQLLGSTNKSEVMEAMDFFVAAVRFRVDGSQEGIRRMSHLIWTPSTSTNSTSGDGTQEEARGVRAKLLDSYMQLYLTPSERLSAAENTSRITRNLISLTFGATLAELTSLDELIRTLMGEGLINDAVINKLRSVYGYTKQRLPPAQRRGAIIILGMLAQANRSIVTDDIDLYLRIGLGKYGHEDLTIAKYTCMILQCLGAAKSKKPGAIAGIDGEEIRRLSMDNPIFEGLRGILEEPRRDPEWFPAAEQALNTIYALGDKPEALVIQAVRAQAKLVQGLLASSAIADATDDDMMDVDGEGDEANNRTVPSKATPSCKHVDPWDLTRLVFFVGHIAIKEIVLLESIEAELKRRKIDDEPKRKKRASPKDKSKGKRTKGRGSKTQTVQDNDPGEEEEDDELNQIAGTTEDEIGDIISAIRERELLFGNKSVLALFGPLLVHICKSLGKFNDRLLTVHATAALAKFMCVSSAFCEENLPLLLTLIQRAKSPVIRANISIALGDIAVCFNNLIGENVQYLYGPLHDGDVNVKKTTLMVLTHLILNGMVKVKGQLGEMAKCLEDKDQRVADMARLFFTELATKDNAVYNNLPDIISNLSVGAGAVNEESFGRIMKFLFEFIKEKDRQTENVVEKLCQRFRNTTDPRQCRDIAYCLALLPYKSERSIRRLMDGLSGYQDKLVEDAVYKYFVDIVSRARTQAAQKQESLALVDEYESKLKEARAKATGEDTADLVETNGNKPSQTTQNSGYEEMDADDDEDL</sequence>
<feature type="region of interest" description="Disordered" evidence="12">
    <location>
        <begin position="1304"/>
        <end position="1344"/>
    </location>
</feature>
<evidence type="ECO:0000256" key="5">
    <source>
        <dbReference type="ARBA" id="ARBA00022618"/>
    </source>
</evidence>
<evidence type="ECO:0000256" key="11">
    <source>
        <dbReference type="SAM" id="Coils"/>
    </source>
</evidence>
<keyword evidence="6 10" id="KW-0498">Mitosis</keyword>
<dbReference type="Pfam" id="PF12922">
    <property type="entry name" value="Cnd1_N"/>
    <property type="match status" value="1"/>
</dbReference>
<dbReference type="PIRSF" id="PIRSF017127">
    <property type="entry name" value="Condensin_D2"/>
    <property type="match status" value="1"/>
</dbReference>
<evidence type="ECO:0000259" key="14">
    <source>
        <dbReference type="Pfam" id="PF12922"/>
    </source>
</evidence>
<dbReference type="InterPro" id="IPR026971">
    <property type="entry name" value="CND1/NCAPD3"/>
</dbReference>
<keyword evidence="8" id="KW-0539">Nucleus</keyword>
<feature type="coiled-coil region" evidence="11">
    <location>
        <begin position="449"/>
        <end position="476"/>
    </location>
</feature>
<feature type="domain" description="Condensin complex subunit 1 N-terminal" evidence="14">
    <location>
        <begin position="73"/>
        <end position="249"/>
    </location>
</feature>
<dbReference type="SUPFAM" id="SSF48371">
    <property type="entry name" value="ARM repeat"/>
    <property type="match status" value="1"/>
</dbReference>
<dbReference type="GO" id="GO:0007076">
    <property type="term" value="P:mitotic chromosome condensation"/>
    <property type="evidence" value="ECO:0007669"/>
    <property type="project" value="InterPro"/>
</dbReference>
<keyword evidence="5 10" id="KW-0132">Cell division</keyword>
<comment type="similarity">
    <text evidence="3 10">Belongs to the CND1 (condensin subunit 1) family.</text>
</comment>
<dbReference type="GO" id="GO:0051301">
    <property type="term" value="P:cell division"/>
    <property type="evidence" value="ECO:0007669"/>
    <property type="project" value="UniProtKB-KW"/>
</dbReference>
<name>A0A9W8KWJ8_9FUNG</name>
<comment type="function">
    <text evidence="10">Regulatory subunit of the condensin complex, a complex required for conversion of interphase chromatin into mitotic-like condense chromosomes. The condensin complex probably introduces positive supercoils into relaxed DNA in the presence of type I topoisomerases and converts nicked DNA into positive knotted forms in the presence of type II topoisomerases.</text>
</comment>
<dbReference type="GO" id="GO:0000779">
    <property type="term" value="C:condensed chromosome, centromeric region"/>
    <property type="evidence" value="ECO:0007669"/>
    <property type="project" value="TreeGrafter"/>
</dbReference>
<reference evidence="15" key="1">
    <citation type="submission" date="2022-07" db="EMBL/GenBank/DDBJ databases">
        <title>Phylogenomic reconstructions and comparative analyses of Kickxellomycotina fungi.</title>
        <authorList>
            <person name="Reynolds N.K."/>
            <person name="Stajich J.E."/>
            <person name="Barry K."/>
            <person name="Grigoriev I.V."/>
            <person name="Crous P."/>
            <person name="Smith M.E."/>
        </authorList>
    </citation>
    <scope>NUCLEOTIDE SEQUENCE</scope>
    <source>
        <strain evidence="15">NRRL 3115</strain>
    </source>
</reference>
<evidence type="ECO:0000256" key="12">
    <source>
        <dbReference type="SAM" id="MobiDB-lite"/>
    </source>
</evidence>
<feature type="compositionally biased region" description="Acidic residues" evidence="12">
    <location>
        <begin position="978"/>
        <end position="988"/>
    </location>
</feature>
<evidence type="ECO:0000256" key="7">
    <source>
        <dbReference type="ARBA" id="ARBA00023067"/>
    </source>
</evidence>
<feature type="compositionally biased region" description="Basic and acidic residues" evidence="12">
    <location>
        <begin position="945"/>
        <end position="958"/>
    </location>
</feature>
<dbReference type="GO" id="GO:0005634">
    <property type="term" value="C:nucleus"/>
    <property type="evidence" value="ECO:0007669"/>
    <property type="project" value="UniProtKB-SubCell"/>
</dbReference>
<dbReference type="InterPro" id="IPR032682">
    <property type="entry name" value="Cnd1_C"/>
</dbReference>
<evidence type="ECO:0000259" key="13">
    <source>
        <dbReference type="Pfam" id="PF12717"/>
    </source>
</evidence>
<evidence type="ECO:0000256" key="8">
    <source>
        <dbReference type="ARBA" id="ARBA00023242"/>
    </source>
</evidence>
<dbReference type="InterPro" id="IPR024324">
    <property type="entry name" value="Condensin_cplx_su1_N"/>
</dbReference>
<dbReference type="Proteomes" id="UP001151518">
    <property type="component" value="Unassembled WGS sequence"/>
</dbReference>
<evidence type="ECO:0000256" key="3">
    <source>
        <dbReference type="ARBA" id="ARBA00009606"/>
    </source>
</evidence>
<organism evidence="15 16">
    <name type="scientific">Coemansia spiralis</name>
    <dbReference type="NCBI Taxonomy" id="417178"/>
    <lineage>
        <taxon>Eukaryota</taxon>
        <taxon>Fungi</taxon>
        <taxon>Fungi incertae sedis</taxon>
        <taxon>Zoopagomycota</taxon>
        <taxon>Kickxellomycotina</taxon>
        <taxon>Kickxellomycetes</taxon>
        <taxon>Kickxellales</taxon>
        <taxon>Kickxellaceae</taxon>
        <taxon>Coemansia</taxon>
    </lineage>
</organism>
<evidence type="ECO:0000313" key="15">
    <source>
        <dbReference type="EMBL" id="KAJ2673947.1"/>
    </source>
</evidence>
<dbReference type="InterPro" id="IPR007673">
    <property type="entry name" value="Condensin_cplx_su1"/>
</dbReference>
<comment type="caution">
    <text evidence="15">The sequence shown here is derived from an EMBL/GenBank/DDBJ whole genome shotgun (WGS) entry which is preliminary data.</text>
</comment>
<feature type="compositionally biased region" description="Low complexity" evidence="12">
    <location>
        <begin position="130"/>
        <end position="141"/>
    </location>
</feature>